<dbReference type="AlphaFoldDB" id="A0A512BLC1"/>
<protein>
    <submittedName>
        <fullName evidence="2">Uncharacterized protein</fullName>
    </submittedName>
</protein>
<comment type="caution">
    <text evidence="2">The sequence shown here is derived from an EMBL/GenBank/DDBJ whole genome shotgun (WGS) entry which is preliminary data.</text>
</comment>
<keyword evidence="3" id="KW-1185">Reference proteome</keyword>
<evidence type="ECO:0000313" key="2">
    <source>
        <dbReference type="EMBL" id="GEO12718.1"/>
    </source>
</evidence>
<evidence type="ECO:0000256" key="1">
    <source>
        <dbReference type="SAM" id="SignalP"/>
    </source>
</evidence>
<dbReference type="EMBL" id="BJYU01000002">
    <property type="protein sequence ID" value="GEO12718.1"/>
    <property type="molecule type" value="Genomic_DNA"/>
</dbReference>
<feature type="signal peptide" evidence="1">
    <location>
        <begin position="1"/>
        <end position="25"/>
    </location>
</feature>
<evidence type="ECO:0000313" key="3">
    <source>
        <dbReference type="Proteomes" id="UP000321085"/>
    </source>
</evidence>
<name>A0A512BLC1_9HYPH</name>
<sequence length="126" mass="13281">MKIFTTIAGGFFAALLFGASLPAMAGGPGVYTVKGNNGEPDSDYTGTLTIVQTSKDTYKLTWNIAGDRYDGFAIGDERILAASFSSKGASGTALLVEDDENKGGYKSIWAFKGETQLGIEVIVPKK</sequence>
<proteinExistence type="predicted"/>
<keyword evidence="1" id="KW-0732">Signal</keyword>
<dbReference type="RefSeq" id="WP_147021664.1">
    <property type="nucleotide sequence ID" value="NZ_BJYU01000002.1"/>
</dbReference>
<gene>
    <name evidence="2" type="ORF">MAE02_04140</name>
</gene>
<accession>A0A512BLC1</accession>
<reference evidence="2 3" key="1">
    <citation type="submission" date="2019-07" db="EMBL/GenBank/DDBJ databases">
        <title>Whole genome shotgun sequence of Microvirga aerophila NBRC 106136.</title>
        <authorList>
            <person name="Hosoyama A."/>
            <person name="Uohara A."/>
            <person name="Ohji S."/>
            <person name="Ichikawa N."/>
        </authorList>
    </citation>
    <scope>NUCLEOTIDE SEQUENCE [LARGE SCALE GENOMIC DNA]</scope>
    <source>
        <strain evidence="2 3">NBRC 106136</strain>
    </source>
</reference>
<dbReference type="Proteomes" id="UP000321085">
    <property type="component" value="Unassembled WGS sequence"/>
</dbReference>
<feature type="chain" id="PRO_5022033514" evidence="1">
    <location>
        <begin position="26"/>
        <end position="126"/>
    </location>
</feature>
<organism evidence="2 3">
    <name type="scientific">Microvirga aerophila</name>
    <dbReference type="NCBI Taxonomy" id="670291"/>
    <lineage>
        <taxon>Bacteria</taxon>
        <taxon>Pseudomonadati</taxon>
        <taxon>Pseudomonadota</taxon>
        <taxon>Alphaproteobacteria</taxon>
        <taxon>Hyphomicrobiales</taxon>
        <taxon>Methylobacteriaceae</taxon>
        <taxon>Microvirga</taxon>
    </lineage>
</organism>